<feature type="region of interest" description="Disordered" evidence="3">
    <location>
        <begin position="281"/>
        <end position="380"/>
    </location>
</feature>
<feature type="compositionally biased region" description="Low complexity" evidence="3">
    <location>
        <begin position="99"/>
        <end position="129"/>
    </location>
</feature>
<dbReference type="GO" id="GO:0045719">
    <property type="term" value="P:negative regulation of glycogen biosynthetic process"/>
    <property type="evidence" value="ECO:0007669"/>
    <property type="project" value="TreeGrafter"/>
</dbReference>
<feature type="region of interest" description="Disordered" evidence="3">
    <location>
        <begin position="392"/>
        <end position="412"/>
    </location>
</feature>
<keyword evidence="1" id="KW-0547">Nucleotide-binding</keyword>
<evidence type="ECO:0000313" key="6">
    <source>
        <dbReference type="Proteomes" id="UP001182556"/>
    </source>
</evidence>
<evidence type="ECO:0000256" key="1">
    <source>
        <dbReference type="ARBA" id="ARBA00022741"/>
    </source>
</evidence>
<dbReference type="FunFam" id="1.10.510.10:FF:001062">
    <property type="entry name" value="Unplaced genomic scaffold supercont1.2, whole genome shotgun sequence"/>
    <property type="match status" value="1"/>
</dbReference>
<dbReference type="Pfam" id="PF00069">
    <property type="entry name" value="Pkinase"/>
    <property type="match status" value="1"/>
</dbReference>
<evidence type="ECO:0000256" key="3">
    <source>
        <dbReference type="SAM" id="MobiDB-lite"/>
    </source>
</evidence>
<feature type="region of interest" description="Disordered" evidence="3">
    <location>
        <begin position="587"/>
        <end position="619"/>
    </location>
</feature>
<dbReference type="InterPro" id="IPR008271">
    <property type="entry name" value="Ser/Thr_kinase_AS"/>
</dbReference>
<dbReference type="PANTHER" id="PTHR24346:SF51">
    <property type="entry name" value="PAS DOMAIN-CONTAINING SERINE_THREONINE-PROTEIN KINASE"/>
    <property type="match status" value="1"/>
</dbReference>
<name>A0AAD9FSC8_PAPLA</name>
<feature type="region of interest" description="Disordered" evidence="3">
    <location>
        <begin position="448"/>
        <end position="470"/>
    </location>
</feature>
<feature type="region of interest" description="Disordered" evidence="3">
    <location>
        <begin position="792"/>
        <end position="836"/>
    </location>
</feature>
<feature type="domain" description="Protein kinase" evidence="4">
    <location>
        <begin position="720"/>
        <end position="1071"/>
    </location>
</feature>
<feature type="region of interest" description="Disordered" evidence="3">
    <location>
        <begin position="216"/>
        <end position="244"/>
    </location>
</feature>
<dbReference type="GO" id="GO:0004674">
    <property type="term" value="F:protein serine/threonine kinase activity"/>
    <property type="evidence" value="ECO:0007669"/>
    <property type="project" value="TreeGrafter"/>
</dbReference>
<evidence type="ECO:0000256" key="2">
    <source>
        <dbReference type="ARBA" id="ARBA00022840"/>
    </source>
</evidence>
<dbReference type="Gene3D" id="1.10.510.10">
    <property type="entry name" value="Transferase(Phosphotransferase) domain 1"/>
    <property type="match status" value="1"/>
</dbReference>
<protein>
    <recommendedName>
        <fullName evidence="4">Protein kinase domain-containing protein</fullName>
    </recommendedName>
</protein>
<dbReference type="GO" id="GO:0005829">
    <property type="term" value="C:cytosol"/>
    <property type="evidence" value="ECO:0007669"/>
    <property type="project" value="TreeGrafter"/>
</dbReference>
<dbReference type="Gene3D" id="3.30.200.20">
    <property type="entry name" value="Phosphorylase Kinase, domain 1"/>
    <property type="match status" value="1"/>
</dbReference>
<dbReference type="PROSITE" id="PS50011">
    <property type="entry name" value="PROTEIN_KINASE_DOM"/>
    <property type="match status" value="1"/>
</dbReference>
<feature type="region of interest" description="Disordered" evidence="3">
    <location>
        <begin position="96"/>
        <end position="129"/>
    </location>
</feature>
<dbReference type="GO" id="GO:0035556">
    <property type="term" value="P:intracellular signal transduction"/>
    <property type="evidence" value="ECO:0007669"/>
    <property type="project" value="TreeGrafter"/>
</dbReference>
<dbReference type="AlphaFoldDB" id="A0AAD9FSC8"/>
<feature type="compositionally biased region" description="Basic and acidic residues" evidence="3">
    <location>
        <begin position="41"/>
        <end position="51"/>
    </location>
</feature>
<dbReference type="Proteomes" id="UP001182556">
    <property type="component" value="Unassembled WGS sequence"/>
</dbReference>
<evidence type="ECO:0000313" key="5">
    <source>
        <dbReference type="EMBL" id="KAK1925349.1"/>
    </source>
</evidence>
<sequence length="1089" mass="118626">MSRVRANSSGTNFKPGGHVVGSRSFGDLNLSMSMSSIDPQVPERSRSRDRPAVPGDDENEGMNRGKRIVSEGQGRASDDEGSMWDNSARFYHHLHSRPASRAASRTASPTQSPSSLSLTTSPSTSTSTSPIYVRRALTQPLNQDVSGPHALGLSASLSPNHHFLQQHLPPTFPSPTDNLATDHVHHHCHAHPHPSMVILTPTTQEWRELKEIRRLEGEDVDSSEEMTSSLTSASDESRRSSVLDDGSLESSVLFGRNQGSSAYPQAPRLRTTTSVDYLPEEAIHTPDPGSPVLTAAQDPSPERPVFNPVIIAPSPHPAGEYSVPATPDTPTAERHARKLLNADGAEDGGTGDERAPQSSPEIDDGETIAFPGDHGAPARFNSIGRRESLRAIKPSGDRPGMPRVKTKREREREKLFKEIDEELESDAKNEFEIERPRSGSTVQEFGMGAGLISRPSSVNRPVSSLSDRLDFDDKPAEANLVETKTDIFDRTFEKKVAEAHPISPPTISSSIFRAHPSLSPTQPLKPSPLHASPVNAPSGLPTPETPMDNEPPMMELPSPQQPTTAGSNGQTANLDTIRDYARALASPRVDSNHLRAATGSPNPSPPMSPRQPRSRRRDTNRVSLVAGRVVQPFAIPPSTALPPPERPALNPIASNSSLQSFSPFRSPGLNPVKSPPSVPPVFTRLDSTLSMAPSTGAPSECGTPTSETAGGIGGRGIEDYVILKEAGKGAYGLVMRAKVKGPNGEPVGDEVIIKYIIKARILADCWKKHKQLGPIPVEIHVMDQLRHLLYHPPPRPHPWDPSRPRPDGRLTKRDSVESRSETPDSPRSDASGSISGAVTTQKYIASEIKHAPERGHPNICKLLDFFEDREFYYLVMPRFGEGVDLFDYVESKPDGLDPFEVRSLLGQLADAVRFLHSNGIVHRDIKDENVILDGKGRCQLIDFGSAAHWRPGKRWDTFSGTLHYASPEILRGVAYGGKEQDVWALGVVGYVLLVGETPFADLPDEVLEGLTPDSRAERALEERCGNGHEDEGREADGGGRLEDAGDFVRRCLEMDPSERPSSEVLCQHRYLRGADGWTGKKGWIAKGWK</sequence>
<feature type="region of interest" description="Disordered" evidence="3">
    <location>
        <begin position="1022"/>
        <end position="1041"/>
    </location>
</feature>
<feature type="compositionally biased region" description="Polar residues" evidence="3">
    <location>
        <begin position="225"/>
        <end position="234"/>
    </location>
</feature>
<dbReference type="InterPro" id="IPR000719">
    <property type="entry name" value="Prot_kinase_dom"/>
</dbReference>
<feature type="compositionally biased region" description="Polar residues" evidence="3">
    <location>
        <begin position="561"/>
        <end position="571"/>
    </location>
</feature>
<feature type="region of interest" description="Disordered" evidence="3">
    <location>
        <begin position="499"/>
        <end position="571"/>
    </location>
</feature>
<accession>A0AAD9FSC8</accession>
<feature type="compositionally biased region" description="Basic and acidic residues" evidence="3">
    <location>
        <begin position="797"/>
        <end position="827"/>
    </location>
</feature>
<gene>
    <name evidence="5" type="ORF">DB88DRAFT_509022</name>
</gene>
<dbReference type="GO" id="GO:0005634">
    <property type="term" value="C:nucleus"/>
    <property type="evidence" value="ECO:0007669"/>
    <property type="project" value="TreeGrafter"/>
</dbReference>
<dbReference type="EMBL" id="JAODAN010000003">
    <property type="protein sequence ID" value="KAK1925349.1"/>
    <property type="molecule type" value="Genomic_DNA"/>
</dbReference>
<dbReference type="SMART" id="SM00220">
    <property type="entry name" value="S_TKc"/>
    <property type="match status" value="1"/>
</dbReference>
<feature type="region of interest" description="Disordered" evidence="3">
    <location>
        <begin position="1"/>
        <end position="83"/>
    </location>
</feature>
<feature type="compositionally biased region" description="Polar residues" evidence="3">
    <location>
        <begin position="1"/>
        <end position="12"/>
    </location>
</feature>
<dbReference type="FunFam" id="3.30.200.20:FF:000747">
    <property type="entry name" value="Unplaced genomic scaffold supercont1.2, whole genome shotgun sequence"/>
    <property type="match status" value="1"/>
</dbReference>
<keyword evidence="2" id="KW-0067">ATP-binding</keyword>
<dbReference type="SUPFAM" id="SSF56112">
    <property type="entry name" value="Protein kinase-like (PK-like)"/>
    <property type="match status" value="1"/>
</dbReference>
<organism evidence="5 6">
    <name type="scientific">Papiliotrema laurentii</name>
    <name type="common">Cryptococcus laurentii</name>
    <dbReference type="NCBI Taxonomy" id="5418"/>
    <lineage>
        <taxon>Eukaryota</taxon>
        <taxon>Fungi</taxon>
        <taxon>Dikarya</taxon>
        <taxon>Basidiomycota</taxon>
        <taxon>Agaricomycotina</taxon>
        <taxon>Tremellomycetes</taxon>
        <taxon>Tremellales</taxon>
        <taxon>Rhynchogastremaceae</taxon>
        <taxon>Papiliotrema</taxon>
    </lineage>
</organism>
<dbReference type="GO" id="GO:0005524">
    <property type="term" value="F:ATP binding"/>
    <property type="evidence" value="ECO:0007669"/>
    <property type="project" value="UniProtKB-KW"/>
</dbReference>
<dbReference type="PANTHER" id="PTHR24346">
    <property type="entry name" value="MAP/MICROTUBULE AFFINITY-REGULATING KINASE"/>
    <property type="match status" value="1"/>
</dbReference>
<feature type="compositionally biased region" description="Low complexity" evidence="3">
    <location>
        <begin position="453"/>
        <end position="466"/>
    </location>
</feature>
<keyword evidence="6" id="KW-1185">Reference proteome</keyword>
<comment type="caution">
    <text evidence="5">The sequence shown here is derived from an EMBL/GenBank/DDBJ whole genome shotgun (WGS) entry which is preliminary data.</text>
</comment>
<dbReference type="InterPro" id="IPR011009">
    <property type="entry name" value="Kinase-like_dom_sf"/>
</dbReference>
<proteinExistence type="predicted"/>
<dbReference type="PROSITE" id="PS00108">
    <property type="entry name" value="PROTEIN_KINASE_ST"/>
    <property type="match status" value="1"/>
</dbReference>
<evidence type="ECO:0000259" key="4">
    <source>
        <dbReference type="PROSITE" id="PS50011"/>
    </source>
</evidence>
<reference evidence="5" key="1">
    <citation type="submission" date="2023-02" db="EMBL/GenBank/DDBJ databases">
        <title>Identification and recombinant expression of a fungal hydrolase from Papiliotrema laurentii that hydrolyzes apple cutin and clears colloidal polyester polyurethane.</title>
        <authorList>
            <consortium name="DOE Joint Genome Institute"/>
            <person name="Roman V.A."/>
            <person name="Bojanowski C."/>
            <person name="Crable B.R."/>
            <person name="Wagner D.N."/>
            <person name="Hung C.S."/>
            <person name="Nadeau L.J."/>
            <person name="Schratz L."/>
            <person name="Haridas S."/>
            <person name="Pangilinan J."/>
            <person name="Lipzen A."/>
            <person name="Na H."/>
            <person name="Yan M."/>
            <person name="Ng V."/>
            <person name="Grigoriev I.V."/>
            <person name="Spatafora J.W."/>
            <person name="Barlow D."/>
            <person name="Biffinger J."/>
            <person name="Kelley-Loughnane N."/>
            <person name="Varaljay V.A."/>
            <person name="Crookes-Goodson W.J."/>
        </authorList>
    </citation>
    <scope>NUCLEOTIDE SEQUENCE</scope>
    <source>
        <strain evidence="5">5307AH</strain>
    </source>
</reference>